<comment type="similarity">
    <text evidence="2">Belongs to the MotB family.</text>
</comment>
<dbReference type="AlphaFoldDB" id="A0A285CL22"/>
<feature type="compositionally biased region" description="Gly residues" evidence="8">
    <location>
        <begin position="197"/>
        <end position="209"/>
    </location>
</feature>
<dbReference type="SUPFAM" id="SSF103088">
    <property type="entry name" value="OmpA-like"/>
    <property type="match status" value="1"/>
</dbReference>
<feature type="region of interest" description="Disordered" evidence="8">
    <location>
        <begin position="333"/>
        <end position="364"/>
    </location>
</feature>
<evidence type="ECO:0000256" key="9">
    <source>
        <dbReference type="SAM" id="Phobius"/>
    </source>
</evidence>
<name>A0A285CL22_9RHOB</name>
<dbReference type="EMBL" id="OAOQ01000001">
    <property type="protein sequence ID" value="SNX67758.1"/>
    <property type="molecule type" value="Genomic_DNA"/>
</dbReference>
<dbReference type="InterPro" id="IPR025713">
    <property type="entry name" value="MotB-like_N_dom"/>
</dbReference>
<keyword evidence="5 9" id="KW-1133">Transmembrane helix</keyword>
<evidence type="ECO:0000256" key="4">
    <source>
        <dbReference type="ARBA" id="ARBA00022692"/>
    </source>
</evidence>
<evidence type="ECO:0000259" key="10">
    <source>
        <dbReference type="PROSITE" id="PS51123"/>
    </source>
</evidence>
<sequence>MAKVQKLPLPPPPEDEEDHECPKCPPVGAPAWMATFADIATLLMAFFVLILAFAQFDEPSFKKLAGSMREAFGVQMVVPALPEPLGTTIIDLSNPPSDTPPNKEPNEEAPRNTTGSHQDSTAPEADDAATKALADALATAAANGQLTVESGKGQVVVRLPDDASQEKVAQMAEAIAEAAGTTPQKAPSPAEAPGETAGSGGEGQGGGSAGKRRAAIADARLRIALREQTGQGLVNVETQEDRVVVTVGAGGAFTSGSAELTDEARKVMEQIALSSFGPNTRVTVTGHTDSVPLGPGSAYGDNWGLAAARASNVVSELGATGFDPTRLTAISRGESTPVASNETEEGREKNRRIEIEITYGNGGD</sequence>
<dbReference type="Proteomes" id="UP000219467">
    <property type="component" value="Unassembled WGS sequence"/>
</dbReference>
<dbReference type="InterPro" id="IPR036737">
    <property type="entry name" value="OmpA-like_sf"/>
</dbReference>
<reference evidence="12" key="1">
    <citation type="submission" date="2017-08" db="EMBL/GenBank/DDBJ databases">
        <authorList>
            <person name="Varghese N."/>
            <person name="Submissions S."/>
        </authorList>
    </citation>
    <scope>NUCLEOTIDE SEQUENCE [LARGE SCALE GENOMIC DNA]</scope>
    <source>
        <strain evidence="12">JA234</strain>
    </source>
</reference>
<evidence type="ECO:0000256" key="1">
    <source>
        <dbReference type="ARBA" id="ARBA00004162"/>
    </source>
</evidence>
<feature type="transmembrane region" description="Helical" evidence="9">
    <location>
        <begin position="32"/>
        <end position="54"/>
    </location>
</feature>
<gene>
    <name evidence="11" type="ORF">SAMN05878503_101396</name>
</gene>
<feature type="region of interest" description="Disordered" evidence="8">
    <location>
        <begin position="87"/>
        <end position="128"/>
    </location>
</feature>
<evidence type="ECO:0000256" key="2">
    <source>
        <dbReference type="ARBA" id="ARBA00008914"/>
    </source>
</evidence>
<dbReference type="GO" id="GO:0005886">
    <property type="term" value="C:plasma membrane"/>
    <property type="evidence" value="ECO:0007669"/>
    <property type="project" value="UniProtKB-SubCell"/>
</dbReference>
<evidence type="ECO:0000256" key="3">
    <source>
        <dbReference type="ARBA" id="ARBA00022475"/>
    </source>
</evidence>
<feature type="region of interest" description="Disordered" evidence="8">
    <location>
        <begin position="178"/>
        <end position="213"/>
    </location>
</feature>
<comment type="subcellular location">
    <subcellularLocation>
        <location evidence="1">Cell membrane</location>
        <topology evidence="1">Single-pass membrane protein</topology>
    </subcellularLocation>
</comment>
<feature type="compositionally biased region" description="Basic and acidic residues" evidence="8">
    <location>
        <begin position="344"/>
        <end position="355"/>
    </location>
</feature>
<evidence type="ECO:0000256" key="6">
    <source>
        <dbReference type="ARBA" id="ARBA00023136"/>
    </source>
</evidence>
<dbReference type="Gene3D" id="3.30.1330.60">
    <property type="entry name" value="OmpA-like domain"/>
    <property type="match status" value="1"/>
</dbReference>
<evidence type="ECO:0000313" key="12">
    <source>
        <dbReference type="Proteomes" id="UP000219467"/>
    </source>
</evidence>
<dbReference type="InterPro" id="IPR050330">
    <property type="entry name" value="Bact_OuterMem_StrucFunc"/>
</dbReference>
<dbReference type="InterPro" id="IPR006665">
    <property type="entry name" value="OmpA-like"/>
</dbReference>
<protein>
    <submittedName>
        <fullName evidence="11">Chemotaxis protein MotB</fullName>
    </submittedName>
</protein>
<organism evidence="11 12">
    <name type="scientific">Cereibacter ovatus</name>
    <dbReference type="NCBI Taxonomy" id="439529"/>
    <lineage>
        <taxon>Bacteria</taxon>
        <taxon>Pseudomonadati</taxon>
        <taxon>Pseudomonadota</taxon>
        <taxon>Alphaproteobacteria</taxon>
        <taxon>Rhodobacterales</taxon>
        <taxon>Paracoccaceae</taxon>
        <taxon>Cereibacter</taxon>
    </lineage>
</organism>
<keyword evidence="4 9" id="KW-0812">Transmembrane</keyword>
<evidence type="ECO:0000313" key="11">
    <source>
        <dbReference type="EMBL" id="SNX67758.1"/>
    </source>
</evidence>
<keyword evidence="12" id="KW-1185">Reference proteome</keyword>
<dbReference type="RefSeq" id="WP_097028986.1">
    <property type="nucleotide sequence ID" value="NZ_OAOQ01000001.1"/>
</dbReference>
<dbReference type="PANTHER" id="PTHR30329:SF21">
    <property type="entry name" value="LIPOPROTEIN YIAD-RELATED"/>
    <property type="match status" value="1"/>
</dbReference>
<feature type="compositionally biased region" description="Polar residues" evidence="8">
    <location>
        <begin position="111"/>
        <end position="121"/>
    </location>
</feature>
<evidence type="ECO:0000256" key="7">
    <source>
        <dbReference type="PROSITE-ProRule" id="PRU00473"/>
    </source>
</evidence>
<dbReference type="Pfam" id="PF00691">
    <property type="entry name" value="OmpA"/>
    <property type="match status" value="1"/>
</dbReference>
<dbReference type="CDD" id="cd07185">
    <property type="entry name" value="OmpA_C-like"/>
    <property type="match status" value="1"/>
</dbReference>
<dbReference type="PANTHER" id="PTHR30329">
    <property type="entry name" value="STATOR ELEMENT OF FLAGELLAR MOTOR COMPLEX"/>
    <property type="match status" value="1"/>
</dbReference>
<evidence type="ECO:0000256" key="5">
    <source>
        <dbReference type="ARBA" id="ARBA00022989"/>
    </source>
</evidence>
<keyword evidence="6 7" id="KW-0472">Membrane</keyword>
<proteinExistence type="inferred from homology"/>
<evidence type="ECO:0000256" key="8">
    <source>
        <dbReference type="SAM" id="MobiDB-lite"/>
    </source>
</evidence>
<dbReference type="OrthoDB" id="7170686at2"/>
<dbReference type="PROSITE" id="PS51123">
    <property type="entry name" value="OMPA_2"/>
    <property type="match status" value="1"/>
</dbReference>
<dbReference type="Pfam" id="PF13677">
    <property type="entry name" value="MotB_plug"/>
    <property type="match status" value="1"/>
</dbReference>
<accession>A0A285CL22</accession>
<feature type="region of interest" description="Disordered" evidence="8">
    <location>
        <begin position="1"/>
        <end position="20"/>
    </location>
</feature>
<feature type="domain" description="OmpA-like" evidence="10">
    <location>
        <begin position="240"/>
        <end position="361"/>
    </location>
</feature>
<keyword evidence="3" id="KW-1003">Cell membrane</keyword>